<organism evidence="1 2">
    <name type="scientific">Psychromicrobium lacuslunae</name>
    <dbReference type="NCBI Taxonomy" id="1618207"/>
    <lineage>
        <taxon>Bacteria</taxon>
        <taxon>Bacillati</taxon>
        <taxon>Actinomycetota</taxon>
        <taxon>Actinomycetes</taxon>
        <taxon>Micrococcales</taxon>
        <taxon>Micrococcaceae</taxon>
        <taxon>Psychromicrobium</taxon>
    </lineage>
</organism>
<dbReference type="Proteomes" id="UP000061839">
    <property type="component" value="Chromosome"/>
</dbReference>
<keyword evidence="2" id="KW-1185">Reference proteome</keyword>
<reference evidence="1 2" key="1">
    <citation type="journal article" date="2015" name="Genome Announc.">
        <title>Complete Genome Sequencing of Protease-Producing Novel Arthrobacter sp. Strain IHBB 11108 Using PacBio Single-Molecule Real-Time Sequencing Technology.</title>
        <authorList>
            <person name="Kiran S."/>
            <person name="Swarnkar M.K."/>
            <person name="Pal M."/>
            <person name="Thakur R."/>
            <person name="Tewari R."/>
            <person name="Singh A.K."/>
            <person name="Gulati A."/>
        </authorList>
    </citation>
    <scope>NUCLEOTIDE SEQUENCE [LARGE SCALE GENOMIC DNA]</scope>
    <source>
        <strain evidence="1 2">IHBB 11108</strain>
    </source>
</reference>
<proteinExistence type="predicted"/>
<name>A0A0D4C1F5_9MICC</name>
<evidence type="ECO:0000313" key="2">
    <source>
        <dbReference type="Proteomes" id="UP000061839"/>
    </source>
</evidence>
<evidence type="ECO:0000313" key="1">
    <source>
        <dbReference type="EMBL" id="AJT42394.1"/>
    </source>
</evidence>
<sequence length="85" mass="9705">MSVFVDSNNWVSEQDGVRWALWALGDSRGWRPGSFFERLIEAYGHADHENQDVLRQAYPRLFLMLEKGRQRGGVEVLAALIGEAK</sequence>
<dbReference type="PATRIC" id="fig|1618207.4.peg.2934"/>
<dbReference type="KEGG" id="ari:UM93_14435"/>
<dbReference type="RefSeq" id="WP_045076236.1">
    <property type="nucleotide sequence ID" value="NZ_CP011005.1"/>
</dbReference>
<dbReference type="EMBL" id="CP011005">
    <property type="protein sequence ID" value="AJT42394.1"/>
    <property type="molecule type" value="Genomic_DNA"/>
</dbReference>
<gene>
    <name evidence="1" type="ORF">UM93_14435</name>
</gene>
<dbReference type="AlphaFoldDB" id="A0A0D4C1F5"/>
<protein>
    <submittedName>
        <fullName evidence="1">Uncharacterized protein</fullName>
    </submittedName>
</protein>
<dbReference type="HOGENOM" id="CLU_2505594_0_0_11"/>
<accession>A0A0D4C1F5</accession>